<organism evidence="3 4">
    <name type="scientific">Hydrogenophaga crocea</name>
    <dbReference type="NCBI Taxonomy" id="2716225"/>
    <lineage>
        <taxon>Bacteria</taxon>
        <taxon>Pseudomonadati</taxon>
        <taxon>Pseudomonadota</taxon>
        <taxon>Betaproteobacteria</taxon>
        <taxon>Burkholderiales</taxon>
        <taxon>Comamonadaceae</taxon>
        <taxon>Hydrogenophaga</taxon>
    </lineage>
</organism>
<protein>
    <submittedName>
        <fullName evidence="3">Transposase family protein</fullName>
    </submittedName>
</protein>
<keyword evidence="4" id="KW-1185">Reference proteome</keyword>
<dbReference type="PROSITE" id="PS50994">
    <property type="entry name" value="INTEGRASE"/>
    <property type="match status" value="1"/>
</dbReference>
<evidence type="ECO:0000256" key="1">
    <source>
        <dbReference type="SAM" id="MobiDB-lite"/>
    </source>
</evidence>
<dbReference type="Pfam" id="PF00665">
    <property type="entry name" value="rve"/>
    <property type="match status" value="1"/>
</dbReference>
<gene>
    <name evidence="3" type="ORF">G9Q37_13860</name>
</gene>
<accession>A0A6G8IIW2</accession>
<dbReference type="InterPro" id="IPR001584">
    <property type="entry name" value="Integrase_cat-core"/>
</dbReference>
<reference evidence="3 4" key="1">
    <citation type="submission" date="2020-03" db="EMBL/GenBank/DDBJ databases">
        <title>Hydrogenophaga sp. nov. isolated from cyanobacterial mat.</title>
        <authorList>
            <person name="Thorat V."/>
            <person name="Kirdat K."/>
            <person name="Tiwarekar B."/>
            <person name="Costa E.D."/>
            <person name="Yadav A."/>
        </authorList>
    </citation>
    <scope>NUCLEOTIDE SEQUENCE [LARGE SCALE GENOMIC DNA]</scope>
    <source>
        <strain evidence="3 4">BA0156</strain>
    </source>
</reference>
<evidence type="ECO:0000259" key="2">
    <source>
        <dbReference type="PROSITE" id="PS50994"/>
    </source>
</evidence>
<dbReference type="InterPro" id="IPR012337">
    <property type="entry name" value="RNaseH-like_sf"/>
</dbReference>
<feature type="domain" description="Integrase catalytic" evidence="2">
    <location>
        <begin position="440"/>
        <end position="631"/>
    </location>
</feature>
<dbReference type="SUPFAM" id="SSF53098">
    <property type="entry name" value="Ribonuclease H-like"/>
    <property type="match status" value="1"/>
</dbReference>
<proteinExistence type="predicted"/>
<dbReference type="GO" id="GO:0003676">
    <property type="term" value="F:nucleic acid binding"/>
    <property type="evidence" value="ECO:0007669"/>
    <property type="project" value="InterPro"/>
</dbReference>
<sequence length="929" mass="105520">MGRGLMAESRTCELPGLYIREHDQSTLEMWPQPFQLSIPVEAGKGKTIVSHLPDLLLITDEGFLVEEWREEARLERLASERPHRYFKDEQGAWRDRYVEPHLKNMGITYRLRSADEHPRIFLANLDILADFSLASTPPVPENEAIRLQTLLSERLRCPYLELLEEHGFKPEHVLQSVLSGSVYVDLYTERLIDTDELLVYRDEYVVLAERLAARSARPTSPDSILEIEQGTEVDYDGVKFKVLLVGKEKVSLVNGATGEIIELELSVVRHLHKNQLLKPLGLTVEEVPAAFEMVLSNKKLIQAAKRLAAFERGKSDSGMSERTWQRIQSALRGKESPHERLLALVPKTAGNATPRLPAETYEIAERTLKERFNTPIKQTLSSAYSHYVNDCNAANVQFMSRTRFFEWARPRTNTRQREGKRRDYATAPIPLTFNYGSPVHGVLPHEVAYCDHTPLNIRVRGRRIPIQSRPVLTVMVDGSNSGARAFFISFRAAGVHSVFMCLRDYVRRWGVLPRILVLDNGKEFHSHDLTQFCKLFGITVRWRRSAKPRDSGIVERFFGTVETELLQQLAGNSIHMKDPRAVSSSHYPEKHARSTLASLHGQIDYLLFDIHRHRVHPRLGVSPAQLDEQTEFELGRRAHRMVRYDELFKLLTSPHPRVATRKIDPQRGIFVEGVYYWHDAFKDARWVRAAHVEVRVELWNAEVVYACYRDKWLVARSRESSGLKGRFRPELAVQAREERAEGRRLAQQDKFSPATSSKRVKLWDHELWDEATRDALMIEHALYARLGMVEAHSEAINHEADVNYLPPPLLGWEEVPEDAYVEDSSIADGPTSSAHENASEAIDAPGPTAEFSGADSTSSAPSESNAASVPMQSADKRSEASDGSVAKGRVIRPAGNSRTKKDSAVPKAHLPPKQRLDDFIRDLDGDTYF</sequence>
<name>A0A6G8IIW2_9BURK</name>
<dbReference type="GO" id="GO:0015074">
    <property type="term" value="P:DNA integration"/>
    <property type="evidence" value="ECO:0007669"/>
    <property type="project" value="InterPro"/>
</dbReference>
<feature type="region of interest" description="Disordered" evidence="1">
    <location>
        <begin position="823"/>
        <end position="918"/>
    </location>
</feature>
<dbReference type="Proteomes" id="UP000503162">
    <property type="component" value="Chromosome"/>
</dbReference>
<dbReference type="RefSeq" id="WP_166227958.1">
    <property type="nucleotide sequence ID" value="NZ_CP049989.1"/>
</dbReference>
<dbReference type="InterPro" id="IPR036397">
    <property type="entry name" value="RNaseH_sf"/>
</dbReference>
<dbReference type="Gene3D" id="3.30.420.10">
    <property type="entry name" value="Ribonuclease H-like superfamily/Ribonuclease H"/>
    <property type="match status" value="1"/>
</dbReference>
<evidence type="ECO:0000313" key="4">
    <source>
        <dbReference type="Proteomes" id="UP000503162"/>
    </source>
</evidence>
<dbReference type="KEGG" id="hcz:G9Q37_13860"/>
<feature type="compositionally biased region" description="Polar residues" evidence="1">
    <location>
        <begin position="854"/>
        <end position="871"/>
    </location>
</feature>
<dbReference type="AlphaFoldDB" id="A0A6G8IIW2"/>
<evidence type="ECO:0000313" key="3">
    <source>
        <dbReference type="EMBL" id="QIM53157.1"/>
    </source>
</evidence>
<dbReference type="EMBL" id="CP049989">
    <property type="protein sequence ID" value="QIM53157.1"/>
    <property type="molecule type" value="Genomic_DNA"/>
</dbReference>